<evidence type="ECO:0000313" key="1">
    <source>
        <dbReference type="EMBL" id="CAE0783705.1"/>
    </source>
</evidence>
<dbReference type="AlphaFoldDB" id="A0A7S4FA99"/>
<evidence type="ECO:0008006" key="2">
    <source>
        <dbReference type="Google" id="ProtNLM"/>
    </source>
</evidence>
<dbReference type="InterPro" id="IPR021610">
    <property type="entry name" value="DUF3228"/>
</dbReference>
<dbReference type="Pfam" id="PF11539">
    <property type="entry name" value="DUF3228"/>
    <property type="match status" value="1"/>
</dbReference>
<dbReference type="PANTHER" id="PTHR38666">
    <property type="match status" value="1"/>
</dbReference>
<dbReference type="Gene3D" id="3.30.2310.50">
    <property type="entry name" value="Protein of unknown function (DUF3228), domain 1"/>
    <property type="match status" value="2"/>
</dbReference>
<organism evidence="1">
    <name type="scientific">Chrysotila carterae</name>
    <name type="common">Marine alga</name>
    <name type="synonym">Syracosphaera carterae</name>
    <dbReference type="NCBI Taxonomy" id="13221"/>
    <lineage>
        <taxon>Eukaryota</taxon>
        <taxon>Haptista</taxon>
        <taxon>Haptophyta</taxon>
        <taxon>Prymnesiophyceae</taxon>
        <taxon>Isochrysidales</taxon>
        <taxon>Isochrysidaceae</taxon>
        <taxon>Chrysotila</taxon>
    </lineage>
</organism>
<dbReference type="PANTHER" id="PTHR38666:SF2">
    <property type="entry name" value="FLAGELLAR ASSOCIATED PROTEIN"/>
    <property type="match status" value="1"/>
</dbReference>
<reference evidence="1" key="1">
    <citation type="submission" date="2021-01" db="EMBL/GenBank/DDBJ databases">
        <authorList>
            <person name="Corre E."/>
            <person name="Pelletier E."/>
            <person name="Niang G."/>
            <person name="Scheremetjew M."/>
            <person name="Finn R."/>
            <person name="Kale V."/>
            <person name="Holt S."/>
            <person name="Cochrane G."/>
            <person name="Meng A."/>
            <person name="Brown T."/>
            <person name="Cohen L."/>
        </authorList>
    </citation>
    <scope>NUCLEOTIDE SEQUENCE</scope>
    <source>
        <strain evidence="1">CCMP645</strain>
    </source>
</reference>
<protein>
    <recommendedName>
        <fullName evidence="2">Flagellar associated protein</fullName>
    </recommendedName>
</protein>
<dbReference type="EMBL" id="HBIZ01057781">
    <property type="protein sequence ID" value="CAE0783705.1"/>
    <property type="molecule type" value="Transcribed_RNA"/>
</dbReference>
<sequence length="201" mass="22663">MSAASTRKFCLDPFCLRQFDDPKYSGTKVAHDKADFLERIIAAHDAGNAPLVDGYAPFCKHLFVPNFTPATTPYLPITPENEGLLRTAYDARTEQELPVLTRWFPAETVPAPPIAKFLDIILYSREQIRKEAEAMGRTDDQTEPWGIISVKAQDVDYELPMQPITMMRNALGKSEGGSGVPLVREKYNESVNFWKQHAPIY</sequence>
<proteinExistence type="predicted"/>
<gene>
    <name evidence="1" type="ORF">PCAR00345_LOCUS36409</name>
</gene>
<accession>A0A7S4FA99</accession>
<name>A0A7S4FA99_CHRCT</name>